<protein>
    <recommendedName>
        <fullName evidence="4">Putative pterin-4-alpha-carbinolamine dehydratase</fullName>
        <ecNumber evidence="3">4.2.1.96</ecNumber>
    </recommendedName>
</protein>
<proteinExistence type="inferred from homology"/>
<dbReference type="OrthoDB" id="3618409at2"/>
<comment type="caution">
    <text evidence="6">The sequence shown here is derived from an EMBL/GenBank/DDBJ whole genome shotgun (WGS) entry which is preliminary data.</text>
</comment>
<dbReference type="EMBL" id="BJFL01000001">
    <property type="protein sequence ID" value="GDY28448.1"/>
    <property type="molecule type" value="Genomic_DNA"/>
</dbReference>
<dbReference type="EC" id="4.2.1.96" evidence="3"/>
<keyword evidence="7" id="KW-1185">Reference proteome</keyword>
<evidence type="ECO:0000256" key="2">
    <source>
        <dbReference type="ARBA" id="ARBA00006472"/>
    </source>
</evidence>
<sequence>MVEYQRLLATVSRMTGLGTGEARAAAEATITTLAHSLDDDTRKVLLDAVPTELRDDFPIEGVHRPGEQTDFVRRVALLERRPPEQARYRAQAVLTALVEQEPELLDRLHVPDDLRDLVRDAGAGGGITGPTGHTARLTDDEVRRELSRLPDWSGDSGGLSRTLALPPENLDRVLNRLDALRRARGRGPEVRRDGDTAVLTVRTRAVGGVTGLDVDLAHQVDDAIQEAGAGMA</sequence>
<evidence type="ECO:0000256" key="4">
    <source>
        <dbReference type="ARBA" id="ARBA00021735"/>
    </source>
</evidence>
<dbReference type="Proteomes" id="UP000298860">
    <property type="component" value="Unassembled WGS sequence"/>
</dbReference>
<dbReference type="RefSeq" id="WP_137811676.1">
    <property type="nucleotide sequence ID" value="NZ_BJFL01000001.1"/>
</dbReference>
<dbReference type="Pfam" id="PF10025">
    <property type="entry name" value="DUF2267"/>
    <property type="match status" value="1"/>
</dbReference>
<name>A0A4D4J0W8_9PSEU</name>
<organism evidence="6 7">
    <name type="scientific">Gandjariella thermophila</name>
    <dbReference type="NCBI Taxonomy" id="1931992"/>
    <lineage>
        <taxon>Bacteria</taxon>
        <taxon>Bacillati</taxon>
        <taxon>Actinomycetota</taxon>
        <taxon>Actinomycetes</taxon>
        <taxon>Pseudonocardiales</taxon>
        <taxon>Pseudonocardiaceae</taxon>
        <taxon>Gandjariella</taxon>
    </lineage>
</organism>
<evidence type="ECO:0000313" key="7">
    <source>
        <dbReference type="Proteomes" id="UP000298860"/>
    </source>
</evidence>
<dbReference type="InterPro" id="IPR001533">
    <property type="entry name" value="Pterin_deHydtase"/>
</dbReference>
<evidence type="ECO:0000313" key="6">
    <source>
        <dbReference type="EMBL" id="GDY28448.1"/>
    </source>
</evidence>
<dbReference type="SUPFAM" id="SSF55248">
    <property type="entry name" value="PCD-like"/>
    <property type="match status" value="1"/>
</dbReference>
<keyword evidence="5" id="KW-0456">Lyase</keyword>
<comment type="similarity">
    <text evidence="2">Belongs to the pterin-4-alpha-carbinolamine dehydratase family.</text>
</comment>
<evidence type="ECO:0000256" key="5">
    <source>
        <dbReference type="ARBA" id="ARBA00023239"/>
    </source>
</evidence>
<dbReference type="InterPro" id="IPR038282">
    <property type="entry name" value="DUF2267_sf"/>
</dbReference>
<dbReference type="Gene3D" id="3.30.1360.20">
    <property type="entry name" value="Transcriptional coactivator/pterin dehydratase"/>
    <property type="match status" value="1"/>
</dbReference>
<dbReference type="AlphaFoldDB" id="A0A4D4J0W8"/>
<dbReference type="Gene3D" id="1.10.490.110">
    <property type="entry name" value="Uncharacterized conserved protein DUF2267"/>
    <property type="match status" value="1"/>
</dbReference>
<accession>A0A4D4J0W8</accession>
<reference evidence="7" key="1">
    <citation type="submission" date="2019-04" db="EMBL/GenBank/DDBJ databases">
        <title>Draft genome sequence of Pseudonocardiaceae bacterium SL3-2-4.</title>
        <authorList>
            <person name="Ningsih F."/>
            <person name="Yokota A."/>
            <person name="Sakai Y."/>
            <person name="Nanatani K."/>
            <person name="Yabe S."/>
            <person name="Oetari A."/>
            <person name="Sjamsuridzal W."/>
        </authorList>
    </citation>
    <scope>NUCLEOTIDE SEQUENCE [LARGE SCALE GENOMIC DNA]</scope>
    <source>
        <strain evidence="7">SL3-2-4</strain>
    </source>
</reference>
<evidence type="ECO:0000256" key="3">
    <source>
        <dbReference type="ARBA" id="ARBA00013252"/>
    </source>
</evidence>
<evidence type="ECO:0000256" key="1">
    <source>
        <dbReference type="ARBA" id="ARBA00001554"/>
    </source>
</evidence>
<gene>
    <name evidence="6" type="ORF">GTS_00810</name>
</gene>
<dbReference type="Pfam" id="PF01329">
    <property type="entry name" value="Pterin_4a"/>
    <property type="match status" value="1"/>
</dbReference>
<dbReference type="InterPro" id="IPR018727">
    <property type="entry name" value="DUF2267"/>
</dbReference>
<dbReference type="GO" id="GO:0006729">
    <property type="term" value="P:tetrahydrobiopterin biosynthetic process"/>
    <property type="evidence" value="ECO:0007669"/>
    <property type="project" value="InterPro"/>
</dbReference>
<dbReference type="GO" id="GO:0008124">
    <property type="term" value="F:4-alpha-hydroxytetrahydrobiopterin dehydratase activity"/>
    <property type="evidence" value="ECO:0007669"/>
    <property type="project" value="UniProtKB-EC"/>
</dbReference>
<comment type="catalytic activity">
    <reaction evidence="1">
        <text>(4aS,6R)-4a-hydroxy-L-erythro-5,6,7,8-tetrahydrobiopterin = (6R)-L-erythro-6,7-dihydrobiopterin + H2O</text>
        <dbReference type="Rhea" id="RHEA:11920"/>
        <dbReference type="ChEBI" id="CHEBI:15377"/>
        <dbReference type="ChEBI" id="CHEBI:15642"/>
        <dbReference type="ChEBI" id="CHEBI:43120"/>
        <dbReference type="EC" id="4.2.1.96"/>
    </reaction>
</comment>
<dbReference type="InterPro" id="IPR036428">
    <property type="entry name" value="PCD_sf"/>
</dbReference>